<organism evidence="2 3">
    <name type="scientific">Streptomyces harbinensis</name>
    <dbReference type="NCBI Taxonomy" id="1176198"/>
    <lineage>
        <taxon>Bacteria</taxon>
        <taxon>Bacillati</taxon>
        <taxon>Actinomycetota</taxon>
        <taxon>Actinomycetes</taxon>
        <taxon>Kitasatosporales</taxon>
        <taxon>Streptomycetaceae</taxon>
        <taxon>Streptomyces</taxon>
    </lineage>
</organism>
<proteinExistence type="predicted"/>
<evidence type="ECO:0000256" key="1">
    <source>
        <dbReference type="SAM" id="MobiDB-lite"/>
    </source>
</evidence>
<gene>
    <name evidence="2" type="ORF">SAMN05444716_101215</name>
</gene>
<dbReference type="Proteomes" id="UP000198873">
    <property type="component" value="Unassembled WGS sequence"/>
</dbReference>
<keyword evidence="3" id="KW-1185">Reference proteome</keyword>
<evidence type="ECO:0000313" key="3">
    <source>
        <dbReference type="Proteomes" id="UP000198873"/>
    </source>
</evidence>
<dbReference type="STRING" id="1176198.SAMN05444716_101215"/>
<sequence>MTPKRGDRAAPPPLPDEYDIRFDNGESAKGWESLTRSPAAAVSGT</sequence>
<reference evidence="3" key="1">
    <citation type="submission" date="2016-10" db="EMBL/GenBank/DDBJ databases">
        <authorList>
            <person name="Varghese N."/>
            <person name="Submissions S."/>
        </authorList>
    </citation>
    <scope>NUCLEOTIDE SEQUENCE [LARGE SCALE GENOMIC DNA]</scope>
    <source>
        <strain evidence="3">CGMCC 4.7047</strain>
    </source>
</reference>
<protein>
    <submittedName>
        <fullName evidence="2">Uncharacterized protein</fullName>
    </submittedName>
</protein>
<name>A0A1I6P1Q5_9ACTN</name>
<dbReference type="EMBL" id="FPAB01000001">
    <property type="protein sequence ID" value="SFS34156.1"/>
    <property type="molecule type" value="Genomic_DNA"/>
</dbReference>
<dbReference type="RefSeq" id="WP_367889582.1">
    <property type="nucleotide sequence ID" value="NZ_FPAB01000001.1"/>
</dbReference>
<accession>A0A1I6P1Q5</accession>
<evidence type="ECO:0000313" key="2">
    <source>
        <dbReference type="EMBL" id="SFS34156.1"/>
    </source>
</evidence>
<dbReference type="AlphaFoldDB" id="A0A1I6P1Q5"/>
<feature type="region of interest" description="Disordered" evidence="1">
    <location>
        <begin position="1"/>
        <end position="45"/>
    </location>
</feature>